<comment type="caution">
    <text evidence="3">The sequence shown here is derived from an EMBL/GenBank/DDBJ whole genome shotgun (WGS) entry which is preliminary data.</text>
</comment>
<dbReference type="Proteomes" id="UP000475214">
    <property type="component" value="Unassembled WGS sequence"/>
</dbReference>
<dbReference type="Pfam" id="PF13563">
    <property type="entry name" value="2_5_RNA_ligase2"/>
    <property type="match status" value="1"/>
</dbReference>
<protein>
    <recommendedName>
        <fullName evidence="2">RNA 2',3'-cyclic phosphodiesterase</fullName>
        <shortName evidence="2">RNA 2',3'-CPDase</shortName>
        <ecNumber evidence="2">3.1.4.58</ecNumber>
    </recommendedName>
</protein>
<dbReference type="PANTHER" id="PTHR35561">
    <property type="entry name" value="RNA 2',3'-CYCLIC PHOSPHODIESTERASE"/>
    <property type="match status" value="1"/>
</dbReference>
<evidence type="ECO:0000256" key="1">
    <source>
        <dbReference type="ARBA" id="ARBA00022801"/>
    </source>
</evidence>
<dbReference type="InterPro" id="IPR009097">
    <property type="entry name" value="Cyclic_Pdiesterase"/>
</dbReference>
<dbReference type="RefSeq" id="WP_163731881.1">
    <property type="nucleotide sequence ID" value="NZ_JAAGOA010000001.1"/>
</dbReference>
<feature type="short sequence motif" description="HXTX 2" evidence="2">
    <location>
        <begin position="122"/>
        <end position="125"/>
    </location>
</feature>
<comment type="similarity">
    <text evidence="2">Belongs to the 2H phosphoesterase superfamily. ThpR family.</text>
</comment>
<feature type="short sequence motif" description="HXTX 1" evidence="2">
    <location>
        <begin position="38"/>
        <end position="41"/>
    </location>
</feature>
<proteinExistence type="inferred from homology"/>
<evidence type="ECO:0000313" key="4">
    <source>
        <dbReference type="Proteomes" id="UP000475214"/>
    </source>
</evidence>
<dbReference type="EMBL" id="JAAGOA010000001">
    <property type="protein sequence ID" value="NED98958.1"/>
    <property type="molecule type" value="Genomic_DNA"/>
</dbReference>
<dbReference type="AlphaFoldDB" id="A0A6L9S1U8"/>
<dbReference type="GO" id="GO:0008664">
    <property type="term" value="F:RNA 2',3'-cyclic 3'-phosphodiesterase activity"/>
    <property type="evidence" value="ECO:0007669"/>
    <property type="project" value="UniProtKB-EC"/>
</dbReference>
<reference evidence="3 4" key="1">
    <citation type="submission" date="2020-02" db="EMBL/GenBank/DDBJ databases">
        <authorList>
            <person name="Li X.-J."/>
            <person name="Han X.-M."/>
        </authorList>
    </citation>
    <scope>NUCLEOTIDE SEQUENCE [LARGE SCALE GENOMIC DNA]</scope>
    <source>
        <strain evidence="3 4">CCTCC AB 2017055</strain>
    </source>
</reference>
<dbReference type="GO" id="GO:0004113">
    <property type="term" value="F:2',3'-cyclic-nucleotide 3'-phosphodiesterase activity"/>
    <property type="evidence" value="ECO:0007669"/>
    <property type="project" value="InterPro"/>
</dbReference>
<keyword evidence="4" id="KW-1185">Reference proteome</keyword>
<feature type="active site" description="Proton acceptor" evidence="2">
    <location>
        <position position="122"/>
    </location>
</feature>
<evidence type="ECO:0000313" key="3">
    <source>
        <dbReference type="EMBL" id="NED98958.1"/>
    </source>
</evidence>
<dbReference type="NCBIfam" id="TIGR02258">
    <property type="entry name" value="2_5_ligase"/>
    <property type="match status" value="1"/>
</dbReference>
<keyword evidence="1 2" id="KW-0378">Hydrolase</keyword>
<sequence length="182" mass="20488">MRLFAAIVPPAEVVAHLDRALRPIRDDALNWSRVAALHITLAFYGEVDENHAEALTTRLRRAARRCPPMELRLSGAGRFGRAVLWVGVQGDTERLRRLADSAAAAGRRLGIGRESGRPFRPHITVARTRHDDDLRPYANGLAEYHGPTWRADELVLIRSRLRAEPDGRARYERVAGFDLEAR</sequence>
<gene>
    <name evidence="3" type="primary">thpR</name>
    <name evidence="3" type="ORF">G1H10_02110</name>
</gene>
<dbReference type="SUPFAM" id="SSF55144">
    <property type="entry name" value="LigT-like"/>
    <property type="match status" value="1"/>
</dbReference>
<comment type="catalytic activity">
    <reaction evidence="2">
        <text>a 3'-end 2',3'-cyclophospho-ribonucleotide-RNA + H2O = a 3'-end 2'-phospho-ribonucleotide-RNA + H(+)</text>
        <dbReference type="Rhea" id="RHEA:11828"/>
        <dbReference type="Rhea" id="RHEA-COMP:10464"/>
        <dbReference type="Rhea" id="RHEA-COMP:17353"/>
        <dbReference type="ChEBI" id="CHEBI:15377"/>
        <dbReference type="ChEBI" id="CHEBI:15378"/>
        <dbReference type="ChEBI" id="CHEBI:83064"/>
        <dbReference type="ChEBI" id="CHEBI:173113"/>
        <dbReference type="EC" id="3.1.4.58"/>
    </reaction>
</comment>
<dbReference type="Gene3D" id="3.90.1140.10">
    <property type="entry name" value="Cyclic phosphodiesterase"/>
    <property type="match status" value="1"/>
</dbReference>
<name>A0A6L9S1U8_9ACTN</name>
<accession>A0A6L9S1U8</accession>
<feature type="active site" description="Proton donor" evidence="2">
    <location>
        <position position="38"/>
    </location>
</feature>
<dbReference type="HAMAP" id="MF_01940">
    <property type="entry name" value="RNA_CPDase"/>
    <property type="match status" value="1"/>
</dbReference>
<dbReference type="EC" id="3.1.4.58" evidence="2"/>
<comment type="function">
    <text evidence="2">Hydrolyzes RNA 2',3'-cyclic phosphodiester to an RNA 2'-phosphomonoester.</text>
</comment>
<evidence type="ECO:0000256" key="2">
    <source>
        <dbReference type="HAMAP-Rule" id="MF_01940"/>
    </source>
</evidence>
<dbReference type="InterPro" id="IPR004175">
    <property type="entry name" value="RNA_CPDase"/>
</dbReference>
<dbReference type="PANTHER" id="PTHR35561:SF1">
    <property type="entry name" value="RNA 2',3'-CYCLIC PHOSPHODIESTERASE"/>
    <property type="match status" value="1"/>
</dbReference>
<organism evidence="3 4">
    <name type="scientific">Phytoactinopolyspora halotolerans</name>
    <dbReference type="NCBI Taxonomy" id="1981512"/>
    <lineage>
        <taxon>Bacteria</taxon>
        <taxon>Bacillati</taxon>
        <taxon>Actinomycetota</taxon>
        <taxon>Actinomycetes</taxon>
        <taxon>Jiangellales</taxon>
        <taxon>Jiangellaceae</taxon>
        <taxon>Phytoactinopolyspora</taxon>
    </lineage>
</organism>